<feature type="domain" description="ABC transporter" evidence="5">
    <location>
        <begin position="54"/>
        <end position="273"/>
    </location>
</feature>
<dbReference type="GO" id="GO:0016020">
    <property type="term" value="C:membrane"/>
    <property type="evidence" value="ECO:0007669"/>
    <property type="project" value="InterPro"/>
</dbReference>
<reference evidence="6 7" key="1">
    <citation type="submission" date="2017-06" db="EMBL/GenBank/DDBJ databases">
        <title>Genome sequencing of cyanobaciteial culture collection at National Institute for Environmental Studies (NIES).</title>
        <authorList>
            <person name="Hirose Y."/>
            <person name="Shimura Y."/>
            <person name="Fujisawa T."/>
            <person name="Nakamura Y."/>
            <person name="Kawachi M."/>
        </authorList>
    </citation>
    <scope>NUCLEOTIDE SEQUENCE [LARGE SCALE GENOMIC DNA]</scope>
    <source>
        <strain evidence="6 7">NIES-267</strain>
    </source>
</reference>
<gene>
    <name evidence="6" type="ORF">NIES267_67900</name>
</gene>
<keyword evidence="3" id="KW-0547">Nucleotide-binding</keyword>
<evidence type="ECO:0000256" key="2">
    <source>
        <dbReference type="ARBA" id="ARBA00022448"/>
    </source>
</evidence>
<dbReference type="GO" id="GO:0005524">
    <property type="term" value="F:ATP binding"/>
    <property type="evidence" value="ECO:0007669"/>
    <property type="project" value="UniProtKB-KW"/>
</dbReference>
<comment type="similarity">
    <text evidence="1">Belongs to the ABC transporter superfamily.</text>
</comment>
<dbReference type="SUPFAM" id="SSF52540">
    <property type="entry name" value="P-loop containing nucleoside triphosphate hydrolases"/>
    <property type="match status" value="1"/>
</dbReference>
<evidence type="ECO:0000256" key="3">
    <source>
        <dbReference type="ARBA" id="ARBA00022741"/>
    </source>
</evidence>
<accession>A0A1Z4M1A9</accession>
<name>A0A1Z4M1A9_9CYAN</name>
<dbReference type="Proteomes" id="UP000218418">
    <property type="component" value="Chromosome"/>
</dbReference>
<evidence type="ECO:0000256" key="4">
    <source>
        <dbReference type="ARBA" id="ARBA00022840"/>
    </source>
</evidence>
<dbReference type="PROSITE" id="PS00211">
    <property type="entry name" value="ABC_TRANSPORTER_1"/>
    <property type="match status" value="1"/>
</dbReference>
<dbReference type="InterPro" id="IPR027417">
    <property type="entry name" value="P-loop_NTPase"/>
</dbReference>
<dbReference type="PANTHER" id="PTHR46743">
    <property type="entry name" value="TEICHOIC ACIDS EXPORT ATP-BINDING PROTEIN TAGH"/>
    <property type="match status" value="1"/>
</dbReference>
<evidence type="ECO:0000256" key="1">
    <source>
        <dbReference type="ARBA" id="ARBA00005417"/>
    </source>
</evidence>
<organism evidence="6 7">
    <name type="scientific">Calothrix parasitica NIES-267</name>
    <dbReference type="NCBI Taxonomy" id="1973488"/>
    <lineage>
        <taxon>Bacteria</taxon>
        <taxon>Bacillati</taxon>
        <taxon>Cyanobacteriota</taxon>
        <taxon>Cyanophyceae</taxon>
        <taxon>Nostocales</taxon>
        <taxon>Calotrichaceae</taxon>
        <taxon>Calothrix</taxon>
    </lineage>
</organism>
<keyword evidence="2" id="KW-0813">Transport</keyword>
<dbReference type="SMART" id="SM00382">
    <property type="entry name" value="AAA"/>
    <property type="match status" value="1"/>
</dbReference>
<dbReference type="InterPro" id="IPR050683">
    <property type="entry name" value="Bact_Polysacc_Export_ATP-bd"/>
</dbReference>
<keyword evidence="7" id="KW-1185">Reference proteome</keyword>
<dbReference type="Gene3D" id="2.70.50.60">
    <property type="entry name" value="abc- transporter (atp binding component) like domain"/>
    <property type="match status" value="1"/>
</dbReference>
<dbReference type="Pfam" id="PF00005">
    <property type="entry name" value="ABC_tran"/>
    <property type="match status" value="1"/>
</dbReference>
<dbReference type="EMBL" id="AP018227">
    <property type="protein sequence ID" value="BAY87269.1"/>
    <property type="molecule type" value="Genomic_DNA"/>
</dbReference>
<evidence type="ECO:0000313" key="7">
    <source>
        <dbReference type="Proteomes" id="UP000218418"/>
    </source>
</evidence>
<dbReference type="PANTHER" id="PTHR46743:SF2">
    <property type="entry name" value="TEICHOIC ACIDS EXPORT ATP-BINDING PROTEIN TAGH"/>
    <property type="match status" value="1"/>
</dbReference>
<evidence type="ECO:0000259" key="5">
    <source>
        <dbReference type="PROSITE" id="PS50893"/>
    </source>
</evidence>
<dbReference type="GO" id="GO:0140359">
    <property type="term" value="F:ABC-type transporter activity"/>
    <property type="evidence" value="ECO:0007669"/>
    <property type="project" value="InterPro"/>
</dbReference>
<dbReference type="InterPro" id="IPR029439">
    <property type="entry name" value="Wzt_C"/>
</dbReference>
<dbReference type="PROSITE" id="PS50893">
    <property type="entry name" value="ABC_TRANSPORTER_2"/>
    <property type="match status" value="1"/>
</dbReference>
<sequence length="430" mass="47618">MVSINNKEEIAPKPQNNDSEVVLSVNGVSKRFCRDLKKSLFYGVQDIASEIIGIRGSSDKLRPKEFWALNDVSFELRRGEALGLVGKNGSGKSTLLRIIAGLIKPDAGTVEVNGRVAPLIALGAGFNPILTGRENIYANMSILGLSKEEIDERFDEVVEFAEIGDAIDSPVRSYSSGMAARLGFASAIHTDPDILLIDEVLAVGDIRFRAKCHRRLHKLRQNGTSFILVSHNTQAILNVCASSVYLLKGKLITSGNTEVVMNCYEKDLFFKENQRLDKTIAISTKNKNESSGIDIVSLFFRDSIGNEIKSPITGEECFLSLGYKSSITVNNIGISLLISELSGEGQTILSLSSFNDKTTFNVLPGEYETILNFPSLGLRPGLYTMKVFIRQDALHTYDCIESFRFSVESKAIMSQCLYYQPRKWEVKKKQ</sequence>
<dbReference type="AlphaFoldDB" id="A0A1Z4M1A9"/>
<dbReference type="InterPro" id="IPR003593">
    <property type="entry name" value="AAA+_ATPase"/>
</dbReference>
<dbReference type="CDD" id="cd03220">
    <property type="entry name" value="ABC_KpsT_Wzt"/>
    <property type="match status" value="1"/>
</dbReference>
<dbReference type="InterPro" id="IPR015860">
    <property type="entry name" value="ABC_transpr_TagH-like"/>
</dbReference>
<dbReference type="Gene3D" id="3.40.50.300">
    <property type="entry name" value="P-loop containing nucleotide triphosphate hydrolases"/>
    <property type="match status" value="1"/>
</dbReference>
<keyword evidence="4" id="KW-0067">ATP-binding</keyword>
<proteinExistence type="inferred from homology"/>
<evidence type="ECO:0000313" key="6">
    <source>
        <dbReference type="EMBL" id="BAY87269.1"/>
    </source>
</evidence>
<dbReference type="GO" id="GO:0016887">
    <property type="term" value="F:ATP hydrolysis activity"/>
    <property type="evidence" value="ECO:0007669"/>
    <property type="project" value="InterPro"/>
</dbReference>
<dbReference type="InterPro" id="IPR017871">
    <property type="entry name" value="ABC_transporter-like_CS"/>
</dbReference>
<dbReference type="Pfam" id="PF14524">
    <property type="entry name" value="Wzt_C"/>
    <property type="match status" value="1"/>
</dbReference>
<protein>
    <submittedName>
        <fullName evidence="6">ABC transporter-related protein</fullName>
    </submittedName>
</protein>
<dbReference type="OrthoDB" id="9778870at2"/>
<dbReference type="InterPro" id="IPR003439">
    <property type="entry name" value="ABC_transporter-like_ATP-bd"/>
</dbReference>